<feature type="region of interest" description="Disordered" evidence="1">
    <location>
        <begin position="34"/>
        <end position="170"/>
    </location>
</feature>
<organism evidence="2 3">
    <name type="scientific">Lepeophtheirus salmonis</name>
    <name type="common">Salmon louse</name>
    <name type="synonym">Caligus salmonis</name>
    <dbReference type="NCBI Taxonomy" id="72036"/>
    <lineage>
        <taxon>Eukaryota</taxon>
        <taxon>Metazoa</taxon>
        <taxon>Ecdysozoa</taxon>
        <taxon>Arthropoda</taxon>
        <taxon>Crustacea</taxon>
        <taxon>Multicrustacea</taxon>
        <taxon>Hexanauplia</taxon>
        <taxon>Copepoda</taxon>
        <taxon>Siphonostomatoida</taxon>
        <taxon>Caligidae</taxon>
        <taxon>Lepeophtheirus</taxon>
    </lineage>
</organism>
<evidence type="ECO:0000256" key="1">
    <source>
        <dbReference type="SAM" id="MobiDB-lite"/>
    </source>
</evidence>
<dbReference type="Proteomes" id="UP000675881">
    <property type="component" value="Chromosome 5"/>
</dbReference>
<dbReference type="EMBL" id="HG994584">
    <property type="protein sequence ID" value="CAF2961128.1"/>
    <property type="molecule type" value="Genomic_DNA"/>
</dbReference>
<feature type="compositionally biased region" description="Basic and acidic residues" evidence="1">
    <location>
        <begin position="83"/>
        <end position="92"/>
    </location>
</feature>
<dbReference type="GO" id="GO:0017116">
    <property type="term" value="F:single-stranded DNA helicase activity"/>
    <property type="evidence" value="ECO:0007669"/>
    <property type="project" value="TreeGrafter"/>
</dbReference>
<evidence type="ECO:0000313" key="2">
    <source>
        <dbReference type="EMBL" id="CAF2961128.1"/>
    </source>
</evidence>
<dbReference type="GO" id="GO:0005634">
    <property type="term" value="C:nucleus"/>
    <property type="evidence" value="ECO:0007669"/>
    <property type="project" value="TreeGrafter"/>
</dbReference>
<name>A0A7R8CXK6_LEPSM</name>
<dbReference type="PANTHER" id="PTHR13779">
    <property type="entry name" value="WERNER HELICASE-INTERACTING PROTEIN 1 FAMILY MEMBER"/>
    <property type="match status" value="1"/>
</dbReference>
<evidence type="ECO:0000313" key="3">
    <source>
        <dbReference type="Proteomes" id="UP000675881"/>
    </source>
</evidence>
<keyword evidence="3" id="KW-1185">Reference proteome</keyword>
<protein>
    <submittedName>
        <fullName evidence="2">YcaJ</fullName>
    </submittedName>
</protein>
<dbReference type="GO" id="GO:0006261">
    <property type="term" value="P:DNA-templated DNA replication"/>
    <property type="evidence" value="ECO:0007669"/>
    <property type="project" value="TreeGrafter"/>
</dbReference>
<dbReference type="OrthoDB" id="6351332at2759"/>
<gene>
    <name evidence="2" type="ORF">LSAA_9581</name>
</gene>
<feature type="compositionally biased region" description="Basic and acidic residues" evidence="1">
    <location>
        <begin position="138"/>
        <end position="150"/>
    </location>
</feature>
<sequence length="213" mass="22970">MSSTRVTCCPLCFAPFPTSVIAAHASNCMGEKRACRKTSKTEATSTKKPFPMVSATPKSDSDPEESPPPPSPPPPPIKKKGKVGGDKEEKQNDSSSSSSSSSSRSSPPPPPLPILKSKKKKKELPPPPQSDSNLPLAEEMRPKLFKEFIRPRKKERQHTQSHSMGSSSCGKTSIANIILQKCKDGDIKAKFVKMSACVAAINDVREAVTKAKK</sequence>
<accession>A0A7R8CXK6</accession>
<dbReference type="PANTHER" id="PTHR13779:SF7">
    <property type="entry name" value="ATPASE WRNIP1"/>
    <property type="match status" value="1"/>
</dbReference>
<dbReference type="GO" id="GO:0008047">
    <property type="term" value="F:enzyme activator activity"/>
    <property type="evidence" value="ECO:0007669"/>
    <property type="project" value="TreeGrafter"/>
</dbReference>
<reference evidence="2" key="1">
    <citation type="submission" date="2021-02" db="EMBL/GenBank/DDBJ databases">
        <authorList>
            <person name="Bekaert M."/>
        </authorList>
    </citation>
    <scope>NUCLEOTIDE SEQUENCE</scope>
    <source>
        <strain evidence="2">IoA-00</strain>
    </source>
</reference>
<feature type="compositionally biased region" description="Pro residues" evidence="1">
    <location>
        <begin position="66"/>
        <end position="76"/>
    </location>
</feature>
<feature type="compositionally biased region" description="Polar residues" evidence="1">
    <location>
        <begin position="160"/>
        <end position="170"/>
    </location>
</feature>
<dbReference type="InterPro" id="IPR051314">
    <property type="entry name" value="AAA_ATPase_RarA/MGS1/WRNIP1"/>
</dbReference>
<proteinExistence type="predicted"/>
<dbReference type="AlphaFoldDB" id="A0A7R8CXK6"/>
<dbReference type="GO" id="GO:0000731">
    <property type="term" value="P:DNA synthesis involved in DNA repair"/>
    <property type="evidence" value="ECO:0007669"/>
    <property type="project" value="TreeGrafter"/>
</dbReference>
<feature type="compositionally biased region" description="Low complexity" evidence="1">
    <location>
        <begin position="94"/>
        <end position="105"/>
    </location>
</feature>